<comment type="caution">
    <text evidence="1">The sequence shown here is derived from an EMBL/GenBank/DDBJ whole genome shotgun (WGS) entry which is preliminary data.</text>
</comment>
<dbReference type="Proteomes" id="UP001144978">
    <property type="component" value="Unassembled WGS sequence"/>
</dbReference>
<evidence type="ECO:0000313" key="2">
    <source>
        <dbReference type="Proteomes" id="UP001144978"/>
    </source>
</evidence>
<sequence length="278" mass="30165">MKRDPMTMLAPLTAMRPVYEPPQTLKSAPAAGFPMSDLGPSISRSGQCSSCLVGHKSPMVSDRGTFSQALVTPIVSRFVLIYDKHNDLPDTDIHRAIHSTFGYTSVKLLKDSDLCMVLDEPFDTLDLQNTWKRDVELGGFGNGEFQMTTDSSDNLYVQDGQLYIMPTLTSDKLGRNAILDGGSFDLGDACTTSNKTACSVKSSNSDGSTIQPVQSARISTMNSTSIAFGKVEAAREAPPRRLALARHLDASQGRQVRRVAAERRDDVGAFPPSHVPSH</sequence>
<evidence type="ECO:0000313" key="1">
    <source>
        <dbReference type="EMBL" id="KAJ2967617.1"/>
    </source>
</evidence>
<proteinExistence type="predicted"/>
<accession>A0ACC1MKS7</accession>
<gene>
    <name evidence="1" type="ORF">NUW54_g13457</name>
</gene>
<protein>
    <submittedName>
        <fullName evidence="1">Uncharacterized protein</fullName>
    </submittedName>
</protein>
<reference evidence="1" key="1">
    <citation type="submission" date="2022-08" db="EMBL/GenBank/DDBJ databases">
        <title>Genome Sequence of Pycnoporus sanguineus.</title>
        <authorList>
            <person name="Buettner E."/>
        </authorList>
    </citation>
    <scope>NUCLEOTIDE SEQUENCE</scope>
    <source>
        <strain evidence="1">CG-C14</strain>
    </source>
</reference>
<dbReference type="EMBL" id="JANSHE010006262">
    <property type="protein sequence ID" value="KAJ2967617.1"/>
    <property type="molecule type" value="Genomic_DNA"/>
</dbReference>
<name>A0ACC1MKS7_9APHY</name>
<keyword evidence="2" id="KW-1185">Reference proteome</keyword>
<organism evidence="1 2">
    <name type="scientific">Trametes sanguinea</name>
    <dbReference type="NCBI Taxonomy" id="158606"/>
    <lineage>
        <taxon>Eukaryota</taxon>
        <taxon>Fungi</taxon>
        <taxon>Dikarya</taxon>
        <taxon>Basidiomycota</taxon>
        <taxon>Agaricomycotina</taxon>
        <taxon>Agaricomycetes</taxon>
        <taxon>Polyporales</taxon>
        <taxon>Polyporaceae</taxon>
        <taxon>Trametes</taxon>
    </lineage>
</organism>